<sequence length="350" mass="39621">MKNVCIKIQLILFSFFILLMGCSLSKPQPDILIQENKQEKKIDVVVDGNLFTSYRYSTDFEKPFLFPIYSPNGSVVTRGYPLEPRKGERVDHPHHTGLWFNHGNVNGLDFWNNSSAIKDKEKYGHIVVTKILDVKDGKSGLIKVLSEWRDEQENVLLEETTEYIIHATDDSRTIDHISTLKAIQNVTFTDNKEGMIAIRVDRSFEEPAEGSMIFTDEHGNPTEVKTQADNTGVNGVYYSSNGFTGGKVWSTCNDWVLLTGEKDGSIITFGFFDHPDNVGYPFHSHARGYGLFACNNLGSYSYNKQDDEIVHHLIKGETLVLKHRFYIEAGKDKISKEQADAIGVDFSKSY</sequence>
<protein>
    <recommendedName>
        <fullName evidence="3">Methane oxygenase PmoA</fullName>
    </recommendedName>
</protein>
<dbReference type="AlphaFoldDB" id="A0A9Q5SRY6"/>
<evidence type="ECO:0008006" key="3">
    <source>
        <dbReference type="Google" id="ProtNLM"/>
    </source>
</evidence>
<proteinExistence type="predicted"/>
<dbReference type="InterPro" id="IPR029475">
    <property type="entry name" value="DUF6807"/>
</dbReference>
<name>A0A9Q5SRY6_9BACT</name>
<evidence type="ECO:0000313" key="1">
    <source>
        <dbReference type="EMBL" id="OUO05389.1"/>
    </source>
</evidence>
<organism evidence="1 2">
    <name type="scientific">Parabacteroides johnsonii</name>
    <dbReference type="NCBI Taxonomy" id="387661"/>
    <lineage>
        <taxon>Bacteria</taxon>
        <taxon>Pseudomonadati</taxon>
        <taxon>Bacteroidota</taxon>
        <taxon>Bacteroidia</taxon>
        <taxon>Bacteroidales</taxon>
        <taxon>Tannerellaceae</taxon>
        <taxon>Parabacteroides</taxon>
    </lineage>
</organism>
<evidence type="ECO:0000313" key="2">
    <source>
        <dbReference type="Proteomes" id="UP000195975"/>
    </source>
</evidence>
<dbReference type="RefSeq" id="WP_008152426.1">
    <property type="nucleotide sequence ID" value="NZ_CAJLBM010000020.1"/>
</dbReference>
<dbReference type="PROSITE" id="PS51257">
    <property type="entry name" value="PROKAR_LIPOPROTEIN"/>
    <property type="match status" value="1"/>
</dbReference>
<reference evidence="2" key="1">
    <citation type="submission" date="2017-04" db="EMBL/GenBank/DDBJ databases">
        <title>Function of individual gut microbiota members based on whole genome sequencing of pure cultures obtained from chicken caecum.</title>
        <authorList>
            <person name="Medvecky M."/>
            <person name="Cejkova D."/>
            <person name="Polansky O."/>
            <person name="Karasova D."/>
            <person name="Kubasova T."/>
            <person name="Cizek A."/>
            <person name="Rychlik I."/>
        </authorList>
    </citation>
    <scope>NUCLEOTIDE SEQUENCE [LARGE SCALE GENOMIC DNA]</scope>
    <source>
        <strain evidence="2">An42</strain>
    </source>
</reference>
<accession>A0A9Q5SRY6</accession>
<dbReference type="Proteomes" id="UP000195975">
    <property type="component" value="Unassembled WGS sequence"/>
</dbReference>
<dbReference type="GeneID" id="93410418"/>
<dbReference type="EMBL" id="NFIJ01000007">
    <property type="protein sequence ID" value="OUO05389.1"/>
    <property type="molecule type" value="Genomic_DNA"/>
</dbReference>
<gene>
    <name evidence="1" type="ORF">B5F96_08480</name>
</gene>
<comment type="caution">
    <text evidence="1">The sequence shown here is derived from an EMBL/GenBank/DDBJ whole genome shotgun (WGS) entry which is preliminary data.</text>
</comment>
<dbReference type="Pfam" id="PF14100">
    <property type="entry name" value="DUF6807"/>
    <property type="match status" value="1"/>
</dbReference>